<evidence type="ECO:0000313" key="3">
    <source>
        <dbReference type="EMBL" id="CAK9219466.1"/>
    </source>
</evidence>
<sequence length="441" mass="50830">MRGNPCNSLSMMQIQDNRSRGRYGSTVSSSEWDVHDKSAALDRERLEVANLRQDIIDEYEKKSAELLEYLNSMESAFDHQRLECEEREASLVQVNRDLQNELQHGCMATLAEHIVKEKETEKRNQEVHKALQVLQHEGKEQARCYKKEHRKVKELQELVQDLELELQKKEEVFQSCKKRDERTRKRIENENQELRRKAALGWMLGCLSELYLRVDPEIGTAGIIKLVRKVQRELECGNHVFSTGGMPLKLEYELIQREVRRLIGSAQISHNMASHTSNQTCCAMLRERCPSSKDQISHCDQQRPNCKNTALHKQVAVARPSTAPPWDLQRRPDAASGSQFVKNGFEQKPHRCFVTCDPECSQPELMKEKRLQSRSKLTKPPGSTWAEVALLNAENQAGKPTSHSEIKKLLTGVESSMTYLLGQERRRQRDQHRGPSNAHFK</sequence>
<feature type="compositionally biased region" description="Basic and acidic residues" evidence="2">
    <location>
        <begin position="423"/>
        <end position="433"/>
    </location>
</feature>
<feature type="region of interest" description="Disordered" evidence="2">
    <location>
        <begin position="419"/>
        <end position="441"/>
    </location>
</feature>
<evidence type="ECO:0000256" key="1">
    <source>
        <dbReference type="SAM" id="Coils"/>
    </source>
</evidence>
<organism evidence="3 4">
    <name type="scientific">Sphagnum troendelagicum</name>
    <dbReference type="NCBI Taxonomy" id="128251"/>
    <lineage>
        <taxon>Eukaryota</taxon>
        <taxon>Viridiplantae</taxon>
        <taxon>Streptophyta</taxon>
        <taxon>Embryophyta</taxon>
        <taxon>Bryophyta</taxon>
        <taxon>Sphagnophytina</taxon>
        <taxon>Sphagnopsida</taxon>
        <taxon>Sphagnales</taxon>
        <taxon>Sphagnaceae</taxon>
        <taxon>Sphagnum</taxon>
    </lineage>
</organism>
<keyword evidence="1" id="KW-0175">Coiled coil</keyword>
<gene>
    <name evidence="3" type="ORF">CSSPTR1EN2_LOCUS14535</name>
</gene>
<protein>
    <submittedName>
        <fullName evidence="3">Uncharacterized protein</fullName>
    </submittedName>
</protein>
<dbReference type="EMBL" id="OZ019895">
    <property type="protein sequence ID" value="CAK9219466.1"/>
    <property type="molecule type" value="Genomic_DNA"/>
</dbReference>
<name>A0ABP0UE41_9BRYO</name>
<proteinExistence type="predicted"/>
<accession>A0ABP0UE41</accession>
<dbReference type="Proteomes" id="UP001497512">
    <property type="component" value="Chromosome 3"/>
</dbReference>
<evidence type="ECO:0000313" key="4">
    <source>
        <dbReference type="Proteomes" id="UP001497512"/>
    </source>
</evidence>
<evidence type="ECO:0000256" key="2">
    <source>
        <dbReference type="SAM" id="MobiDB-lite"/>
    </source>
</evidence>
<reference evidence="3" key="1">
    <citation type="submission" date="2024-02" db="EMBL/GenBank/DDBJ databases">
        <authorList>
            <consortium name="ELIXIR-Norway"/>
            <consortium name="Elixir Norway"/>
        </authorList>
    </citation>
    <scope>NUCLEOTIDE SEQUENCE</scope>
</reference>
<feature type="coiled-coil region" evidence="1">
    <location>
        <begin position="117"/>
        <end position="197"/>
    </location>
</feature>
<keyword evidence="4" id="KW-1185">Reference proteome</keyword>